<name>A0A2G5CPD9_AQUCA</name>
<evidence type="ECO:0000313" key="2">
    <source>
        <dbReference type="Proteomes" id="UP000230069"/>
    </source>
</evidence>
<reference evidence="1 2" key="1">
    <citation type="submission" date="2017-09" db="EMBL/GenBank/DDBJ databases">
        <title>WGS assembly of Aquilegia coerulea Goldsmith.</title>
        <authorList>
            <person name="Hodges S."/>
            <person name="Kramer E."/>
            <person name="Nordborg M."/>
            <person name="Tomkins J."/>
            <person name="Borevitz J."/>
            <person name="Derieg N."/>
            <person name="Yan J."/>
            <person name="Mihaltcheva S."/>
            <person name="Hayes R.D."/>
            <person name="Rokhsar D."/>
        </authorList>
    </citation>
    <scope>NUCLEOTIDE SEQUENCE [LARGE SCALE GENOMIC DNA]</scope>
    <source>
        <strain evidence="2">cv. Goldsmith</strain>
    </source>
</reference>
<dbReference type="InParanoid" id="A0A2G5CPD9"/>
<dbReference type="AlphaFoldDB" id="A0A2G5CPD9"/>
<evidence type="ECO:0000313" key="1">
    <source>
        <dbReference type="EMBL" id="PIA33155.1"/>
    </source>
</evidence>
<gene>
    <name evidence="1" type="ORF">AQUCO_04200130v1</name>
</gene>
<proteinExistence type="predicted"/>
<dbReference type="FunCoup" id="A0A2G5CPD9">
    <property type="interactions" value="56"/>
</dbReference>
<dbReference type="STRING" id="218851.A0A2G5CPD9"/>
<dbReference type="Proteomes" id="UP000230069">
    <property type="component" value="Unassembled WGS sequence"/>
</dbReference>
<keyword evidence="2" id="KW-1185">Reference proteome</keyword>
<dbReference type="PANTHER" id="PTHR33181">
    <property type="entry name" value="OS01G0778500 PROTEIN"/>
    <property type="match status" value="1"/>
</dbReference>
<dbReference type="EMBL" id="KZ305059">
    <property type="protein sequence ID" value="PIA33155.1"/>
    <property type="molecule type" value="Genomic_DNA"/>
</dbReference>
<dbReference type="OrthoDB" id="661559at2759"/>
<accession>A0A2G5CPD9</accession>
<sequence>MDWWDRMNVTFRRFWVAFAKSLGVHHTGLQKLTDEVKTCEYDDVHIMWKLLKQTQIDMAESPTKKRKRHVWNIFKYTNRFPCFCH</sequence>
<organism evidence="1 2">
    <name type="scientific">Aquilegia coerulea</name>
    <name type="common">Rocky mountain columbine</name>
    <dbReference type="NCBI Taxonomy" id="218851"/>
    <lineage>
        <taxon>Eukaryota</taxon>
        <taxon>Viridiplantae</taxon>
        <taxon>Streptophyta</taxon>
        <taxon>Embryophyta</taxon>
        <taxon>Tracheophyta</taxon>
        <taxon>Spermatophyta</taxon>
        <taxon>Magnoliopsida</taxon>
        <taxon>Ranunculales</taxon>
        <taxon>Ranunculaceae</taxon>
        <taxon>Thalictroideae</taxon>
        <taxon>Aquilegia</taxon>
    </lineage>
</organism>
<dbReference type="PANTHER" id="PTHR33181:SF4">
    <property type="entry name" value="OVULE PROTEIN"/>
    <property type="match status" value="1"/>
</dbReference>
<protein>
    <submittedName>
        <fullName evidence="1">Uncharacterized protein</fullName>
    </submittedName>
</protein>